<dbReference type="PROSITE" id="PS51354">
    <property type="entry name" value="GLUTAREDOXIN_2"/>
    <property type="match status" value="1"/>
</dbReference>
<dbReference type="EMBL" id="FMXQ01000022">
    <property type="protein sequence ID" value="SDB59309.1"/>
    <property type="molecule type" value="Genomic_DNA"/>
</dbReference>
<gene>
    <name evidence="2" type="ORF">SAMN02982931_04787</name>
</gene>
<dbReference type="AlphaFoldDB" id="A0A1G6EP76"/>
<dbReference type="RefSeq" id="WP_090881381.1">
    <property type="nucleotide sequence ID" value="NZ_FMXQ01000022.1"/>
</dbReference>
<dbReference type="InterPro" id="IPR002109">
    <property type="entry name" value="Glutaredoxin"/>
</dbReference>
<dbReference type="STRING" id="665467.SAMN02982931_04787"/>
<organism evidence="2 3">
    <name type="scientific">Bauldia litoralis</name>
    <dbReference type="NCBI Taxonomy" id="665467"/>
    <lineage>
        <taxon>Bacteria</taxon>
        <taxon>Pseudomonadati</taxon>
        <taxon>Pseudomonadota</taxon>
        <taxon>Alphaproteobacteria</taxon>
        <taxon>Hyphomicrobiales</taxon>
        <taxon>Kaistiaceae</taxon>
        <taxon>Bauldia</taxon>
    </lineage>
</organism>
<proteinExistence type="predicted"/>
<dbReference type="SUPFAM" id="SSF52833">
    <property type="entry name" value="Thioredoxin-like"/>
    <property type="match status" value="1"/>
</dbReference>
<name>A0A1G6EP76_9HYPH</name>
<dbReference type="Proteomes" id="UP000199071">
    <property type="component" value="Unassembled WGS sequence"/>
</dbReference>
<evidence type="ECO:0000313" key="2">
    <source>
        <dbReference type="EMBL" id="SDB59309.1"/>
    </source>
</evidence>
<dbReference type="InterPro" id="IPR036249">
    <property type="entry name" value="Thioredoxin-like_sf"/>
</dbReference>
<dbReference type="Pfam" id="PF00462">
    <property type="entry name" value="Glutaredoxin"/>
    <property type="match status" value="1"/>
</dbReference>
<keyword evidence="3" id="KW-1185">Reference proteome</keyword>
<dbReference type="CDD" id="cd02976">
    <property type="entry name" value="NrdH"/>
    <property type="match status" value="1"/>
</dbReference>
<sequence>MTSTVTVTVYSTPTCPDCRNLKAWLGRIGIAYAERDLTDQDVMDEAKRRFGVRVAPITVIGDWFTYGTFEDQKPRIEARLKEVGIWPI</sequence>
<protein>
    <submittedName>
        <fullName evidence="2">Glutaredoxin</fullName>
    </submittedName>
</protein>
<feature type="domain" description="Glutaredoxin" evidence="1">
    <location>
        <begin position="7"/>
        <end position="62"/>
    </location>
</feature>
<dbReference type="Gene3D" id="3.40.30.10">
    <property type="entry name" value="Glutaredoxin"/>
    <property type="match status" value="1"/>
</dbReference>
<evidence type="ECO:0000313" key="3">
    <source>
        <dbReference type="Proteomes" id="UP000199071"/>
    </source>
</evidence>
<dbReference type="OrthoDB" id="9795531at2"/>
<evidence type="ECO:0000259" key="1">
    <source>
        <dbReference type="Pfam" id="PF00462"/>
    </source>
</evidence>
<accession>A0A1G6EP76</accession>
<reference evidence="2 3" key="1">
    <citation type="submission" date="2016-10" db="EMBL/GenBank/DDBJ databases">
        <authorList>
            <person name="de Groot N.N."/>
        </authorList>
    </citation>
    <scope>NUCLEOTIDE SEQUENCE [LARGE SCALE GENOMIC DNA]</scope>
    <source>
        <strain evidence="2 3">ATCC 35022</strain>
    </source>
</reference>